<name>K8P487_9BRAD</name>
<evidence type="ECO:0000313" key="2">
    <source>
        <dbReference type="Proteomes" id="UP000001096"/>
    </source>
</evidence>
<reference evidence="1 2" key="1">
    <citation type="submission" date="2012-04" db="EMBL/GenBank/DDBJ databases">
        <title>The Genome Sequence of Afipia broomeae ATCC 49717.</title>
        <authorList>
            <consortium name="The Broad Institute Genome Sequencing Platform"/>
            <person name="Earl A."/>
            <person name="Ward D."/>
            <person name="Feldgarden M."/>
            <person name="Gevers D."/>
            <person name="Huys G."/>
            <person name="Walker B."/>
            <person name="Young S.K."/>
            <person name="Zeng Q."/>
            <person name="Gargeya S."/>
            <person name="Fitzgerald M."/>
            <person name="Haas B."/>
            <person name="Abouelleil A."/>
            <person name="Alvarado L."/>
            <person name="Arachchi H.M."/>
            <person name="Berlin A."/>
            <person name="Chapman S.B."/>
            <person name="Goldberg J."/>
            <person name="Griggs A."/>
            <person name="Gujja S."/>
            <person name="Hansen M."/>
            <person name="Howarth C."/>
            <person name="Imamovic A."/>
            <person name="Larimer J."/>
            <person name="McCowen C."/>
            <person name="Montmayeur A."/>
            <person name="Murphy C."/>
            <person name="Neiman D."/>
            <person name="Pearson M."/>
            <person name="Priest M."/>
            <person name="Roberts A."/>
            <person name="Saif S."/>
            <person name="Shea T."/>
            <person name="Sisk P."/>
            <person name="Sykes S."/>
            <person name="Wortman J."/>
            <person name="Nusbaum C."/>
            <person name="Birren B."/>
        </authorList>
    </citation>
    <scope>NUCLEOTIDE SEQUENCE [LARGE SCALE GENOMIC DNA]</scope>
    <source>
        <strain evidence="1 2">ATCC 49717</strain>
    </source>
</reference>
<proteinExistence type="predicted"/>
<keyword evidence="2" id="KW-1185">Reference proteome</keyword>
<dbReference type="RefSeq" id="WP_006023106.1">
    <property type="nucleotide sequence ID" value="NZ_KB375284.1"/>
</dbReference>
<evidence type="ECO:0000313" key="1">
    <source>
        <dbReference type="EMBL" id="EKS34495.1"/>
    </source>
</evidence>
<dbReference type="EMBL" id="AGWX01000005">
    <property type="protein sequence ID" value="EKS34495.1"/>
    <property type="molecule type" value="Genomic_DNA"/>
</dbReference>
<sequence length="181" mass="20659">MVALADLKADLPDWPDDVLDQWLLNLAKQEGMGWPPPVPFNGHRWQYIIVKPILWWQKVTWSLEQRDCSFDELSVNSRKIMNSMFMALVLGVENGYGGDNSKERFESCLNYLALNGRFPRSPVTMPIATGLSILDGNHRVYSLTFMQNVPEAELKKQGVDRPTVIQDVWLAKHQDGEVLDS</sequence>
<gene>
    <name evidence="1" type="ORF">HMPREF9695_04405</name>
</gene>
<organism evidence="1 2">
    <name type="scientific">Afipia broomeae ATCC 49717</name>
    <dbReference type="NCBI Taxonomy" id="883078"/>
    <lineage>
        <taxon>Bacteria</taxon>
        <taxon>Pseudomonadati</taxon>
        <taxon>Pseudomonadota</taxon>
        <taxon>Alphaproteobacteria</taxon>
        <taxon>Hyphomicrobiales</taxon>
        <taxon>Nitrobacteraceae</taxon>
        <taxon>Afipia</taxon>
    </lineage>
</organism>
<dbReference type="HOGENOM" id="CLU_1486071_0_0_5"/>
<protein>
    <submittedName>
        <fullName evidence="1">Uncharacterized protein</fullName>
    </submittedName>
</protein>
<dbReference type="PATRIC" id="fig|883078.3.peg.4549"/>
<accession>K8P487</accession>
<comment type="caution">
    <text evidence="1">The sequence shown here is derived from an EMBL/GenBank/DDBJ whole genome shotgun (WGS) entry which is preliminary data.</text>
</comment>
<dbReference type="Proteomes" id="UP000001096">
    <property type="component" value="Unassembled WGS sequence"/>
</dbReference>
<dbReference type="AlphaFoldDB" id="K8P487"/>